<organism evidence="2 3">
    <name type="scientific">Pseudonocardia zijingensis</name>
    <dbReference type="NCBI Taxonomy" id="153376"/>
    <lineage>
        <taxon>Bacteria</taxon>
        <taxon>Bacillati</taxon>
        <taxon>Actinomycetota</taxon>
        <taxon>Actinomycetes</taxon>
        <taxon>Pseudonocardiales</taxon>
        <taxon>Pseudonocardiaceae</taxon>
        <taxon>Pseudonocardia</taxon>
    </lineage>
</organism>
<gene>
    <name evidence="2" type="ORF">GCM10009559_23810</name>
</gene>
<keyword evidence="3" id="KW-1185">Reference proteome</keyword>
<dbReference type="EMBL" id="BAAAHP010000069">
    <property type="protein sequence ID" value="GAA0933817.1"/>
    <property type="molecule type" value="Genomic_DNA"/>
</dbReference>
<name>A0ABN1PX87_9PSEU</name>
<sequence>MRDLTARVGGLEGDVGDTVATRSGDGPMTSGCGRPRRLCPFGGRPNGAKEIDKRALRAWNSGSVPFVPRKGPLTGA</sequence>
<reference evidence="2 3" key="1">
    <citation type="journal article" date="2019" name="Int. J. Syst. Evol. Microbiol.">
        <title>The Global Catalogue of Microorganisms (GCM) 10K type strain sequencing project: providing services to taxonomists for standard genome sequencing and annotation.</title>
        <authorList>
            <consortium name="The Broad Institute Genomics Platform"/>
            <consortium name="The Broad Institute Genome Sequencing Center for Infectious Disease"/>
            <person name="Wu L."/>
            <person name="Ma J."/>
        </authorList>
    </citation>
    <scope>NUCLEOTIDE SEQUENCE [LARGE SCALE GENOMIC DNA]</scope>
    <source>
        <strain evidence="2 3">JCM 11117</strain>
    </source>
</reference>
<feature type="region of interest" description="Disordered" evidence="1">
    <location>
        <begin position="1"/>
        <end position="46"/>
    </location>
</feature>
<evidence type="ECO:0000256" key="1">
    <source>
        <dbReference type="SAM" id="MobiDB-lite"/>
    </source>
</evidence>
<accession>A0ABN1PX87</accession>
<evidence type="ECO:0000313" key="3">
    <source>
        <dbReference type="Proteomes" id="UP001499967"/>
    </source>
</evidence>
<protein>
    <submittedName>
        <fullName evidence="2">Uncharacterized protein</fullName>
    </submittedName>
</protein>
<proteinExistence type="predicted"/>
<evidence type="ECO:0000313" key="2">
    <source>
        <dbReference type="EMBL" id="GAA0933817.1"/>
    </source>
</evidence>
<comment type="caution">
    <text evidence="2">The sequence shown here is derived from an EMBL/GenBank/DDBJ whole genome shotgun (WGS) entry which is preliminary data.</text>
</comment>
<dbReference type="Proteomes" id="UP001499967">
    <property type="component" value="Unassembled WGS sequence"/>
</dbReference>